<organism evidence="1 2">
    <name type="scientific">Delftia deserti</name>
    <dbReference type="NCBI Taxonomy" id="1651218"/>
    <lineage>
        <taxon>Bacteria</taxon>
        <taxon>Pseudomonadati</taxon>
        <taxon>Pseudomonadota</taxon>
        <taxon>Betaproteobacteria</taxon>
        <taxon>Burkholderiales</taxon>
        <taxon>Comamonadaceae</taxon>
        <taxon>Delftia</taxon>
    </lineage>
</organism>
<dbReference type="EMBL" id="JBHUIG010000001">
    <property type="protein sequence ID" value="MFD2317143.1"/>
    <property type="molecule type" value="Genomic_DNA"/>
</dbReference>
<keyword evidence="2" id="KW-1185">Reference proteome</keyword>
<sequence length="86" mass="9350">MARLLVRINAGGTPRHADENVSADKLSFSMISRWDSGTGRASRVSALAWGKTPSIKVKTMKIGLERYFQKQNGTGLPKAGDFLLSV</sequence>
<comment type="caution">
    <text evidence="1">The sequence shown here is derived from an EMBL/GenBank/DDBJ whole genome shotgun (WGS) entry which is preliminary data.</text>
</comment>
<protein>
    <submittedName>
        <fullName evidence="1">Uncharacterized protein</fullName>
    </submittedName>
</protein>
<reference evidence="2" key="1">
    <citation type="journal article" date="2019" name="Int. J. Syst. Evol. Microbiol.">
        <title>The Global Catalogue of Microorganisms (GCM) 10K type strain sequencing project: providing services to taxonomists for standard genome sequencing and annotation.</title>
        <authorList>
            <consortium name="The Broad Institute Genomics Platform"/>
            <consortium name="The Broad Institute Genome Sequencing Center for Infectious Disease"/>
            <person name="Wu L."/>
            <person name="Ma J."/>
        </authorList>
    </citation>
    <scope>NUCLEOTIDE SEQUENCE [LARGE SCALE GENOMIC DNA]</scope>
    <source>
        <strain evidence="2">CCUG 62793</strain>
    </source>
</reference>
<evidence type="ECO:0000313" key="2">
    <source>
        <dbReference type="Proteomes" id="UP001597287"/>
    </source>
</evidence>
<evidence type="ECO:0000313" key="1">
    <source>
        <dbReference type="EMBL" id="MFD2317143.1"/>
    </source>
</evidence>
<accession>A0ABW5EHJ0</accession>
<gene>
    <name evidence="1" type="ORF">ACFSPV_00310</name>
</gene>
<dbReference type="Proteomes" id="UP001597287">
    <property type="component" value="Unassembled WGS sequence"/>
</dbReference>
<proteinExistence type="predicted"/>
<dbReference type="RefSeq" id="WP_183021196.1">
    <property type="nucleotide sequence ID" value="NZ_JBHUIG010000001.1"/>
</dbReference>
<name>A0ABW5EHJ0_9BURK</name>